<dbReference type="OrthoDB" id="278300at2759"/>
<evidence type="ECO:0000313" key="11">
    <source>
        <dbReference type="EMBL" id="KAH3670440.1"/>
    </source>
</evidence>
<dbReference type="InterPro" id="IPR038459">
    <property type="entry name" value="MT_TRM10-typ_sf"/>
</dbReference>
<dbReference type="Gene3D" id="3.40.1280.30">
    <property type="match status" value="1"/>
</dbReference>
<feature type="domain" description="SAM-dependent MTase TRM10-type" evidence="10">
    <location>
        <begin position="59"/>
        <end position="254"/>
    </location>
</feature>
<sequence>MEKPEHRVKPVIPEGMSKSAWKKEQRRLRWDANRDKMRIQRKEKRKAVKESRKLKNADKPKKDKVVQQDSGYSVVVDCAFDDMMLDKEIVSTSNQLVTSYADNKKYPYRVDLTVTSFGKRLKERFDTVLPHYANWKPEHMKFTPESLESVLPEDYSKAVYLTADTDEILETLEPGMTYIVGGIVDKGRHKLLCKKKADELGIPTKRLPIDEYIKISGRRVLATSHVVEMLIRRNEFDSWKEVFESVIPLRKVKKAAEETEEGEETE</sequence>
<evidence type="ECO:0000256" key="4">
    <source>
        <dbReference type="ARBA" id="ARBA00022679"/>
    </source>
</evidence>
<organism evidence="11 12">
    <name type="scientific">Ogataea philodendri</name>
    <dbReference type="NCBI Taxonomy" id="1378263"/>
    <lineage>
        <taxon>Eukaryota</taxon>
        <taxon>Fungi</taxon>
        <taxon>Dikarya</taxon>
        <taxon>Ascomycota</taxon>
        <taxon>Saccharomycotina</taxon>
        <taxon>Pichiomycetes</taxon>
        <taxon>Pichiales</taxon>
        <taxon>Pichiaceae</taxon>
        <taxon>Ogataea</taxon>
    </lineage>
</organism>
<dbReference type="RefSeq" id="XP_046063865.1">
    <property type="nucleotide sequence ID" value="XM_046209106.1"/>
</dbReference>
<gene>
    <name evidence="11" type="ORF">OGAPHI_000955</name>
</gene>
<dbReference type="PANTHER" id="PTHR13563">
    <property type="entry name" value="TRNA (GUANINE-9-) METHYLTRANSFERASE"/>
    <property type="match status" value="1"/>
</dbReference>
<dbReference type="GO" id="GO:0052905">
    <property type="term" value="F:tRNA (guanosine(9)-N1)-methyltransferase activity"/>
    <property type="evidence" value="ECO:0007669"/>
    <property type="project" value="UniProtKB-EC"/>
</dbReference>
<dbReference type="AlphaFoldDB" id="A0A9P8PF13"/>
<keyword evidence="3" id="KW-0489">Methyltransferase</keyword>
<dbReference type="GO" id="GO:0005634">
    <property type="term" value="C:nucleus"/>
    <property type="evidence" value="ECO:0007669"/>
    <property type="project" value="TreeGrafter"/>
</dbReference>
<comment type="caution">
    <text evidence="11">The sequence shown here is derived from an EMBL/GenBank/DDBJ whole genome shotgun (WGS) entry which is preliminary data.</text>
</comment>
<comment type="catalytic activity">
    <reaction evidence="8">
        <text>guanosine(9) in tRNA + S-adenosyl-L-methionine = N(1)-methylguanosine(9) in tRNA + S-adenosyl-L-homocysteine + H(+)</text>
        <dbReference type="Rhea" id="RHEA:43156"/>
        <dbReference type="Rhea" id="RHEA-COMP:10367"/>
        <dbReference type="Rhea" id="RHEA-COMP:10368"/>
        <dbReference type="ChEBI" id="CHEBI:15378"/>
        <dbReference type="ChEBI" id="CHEBI:57856"/>
        <dbReference type="ChEBI" id="CHEBI:59789"/>
        <dbReference type="ChEBI" id="CHEBI:73542"/>
        <dbReference type="ChEBI" id="CHEBI:74269"/>
        <dbReference type="EC" id="2.1.1.221"/>
    </reaction>
</comment>
<feature type="compositionally biased region" description="Basic and acidic residues" evidence="9">
    <location>
        <begin position="48"/>
        <end position="65"/>
    </location>
</feature>
<evidence type="ECO:0000256" key="8">
    <source>
        <dbReference type="ARBA" id="ARBA00048434"/>
    </source>
</evidence>
<evidence type="ECO:0000256" key="7">
    <source>
        <dbReference type="ARBA" id="ARBA00032166"/>
    </source>
</evidence>
<dbReference type="CDD" id="cd18089">
    <property type="entry name" value="SPOUT_Trm10-like"/>
    <property type="match status" value="1"/>
</dbReference>
<evidence type="ECO:0000256" key="5">
    <source>
        <dbReference type="ARBA" id="ARBA00022691"/>
    </source>
</evidence>
<dbReference type="PROSITE" id="PS51675">
    <property type="entry name" value="SAM_MT_TRM10"/>
    <property type="match status" value="1"/>
</dbReference>
<dbReference type="GeneID" id="70232923"/>
<dbReference type="GO" id="GO:0000049">
    <property type="term" value="F:tRNA binding"/>
    <property type="evidence" value="ECO:0007669"/>
    <property type="project" value="TreeGrafter"/>
</dbReference>
<keyword evidence="12" id="KW-1185">Reference proteome</keyword>
<evidence type="ECO:0000256" key="9">
    <source>
        <dbReference type="SAM" id="MobiDB-lite"/>
    </source>
</evidence>
<dbReference type="Proteomes" id="UP000769157">
    <property type="component" value="Unassembled WGS sequence"/>
</dbReference>
<evidence type="ECO:0000259" key="10">
    <source>
        <dbReference type="PROSITE" id="PS51675"/>
    </source>
</evidence>
<proteinExistence type="predicted"/>
<dbReference type="InterPro" id="IPR007356">
    <property type="entry name" value="tRNA_m1G_MeTrfase_euk"/>
</dbReference>
<protein>
    <recommendedName>
        <fullName evidence="2">tRNA (guanine(9)-N1)-methyltransferase</fullName>
        <ecNumber evidence="1">2.1.1.221</ecNumber>
    </recommendedName>
    <alternativeName>
        <fullName evidence="7">tRNA methyltransferase 10</fullName>
    </alternativeName>
    <alternativeName>
        <fullName evidence="6">tRNA(m1G9)-methyltransferase</fullName>
    </alternativeName>
</protein>
<feature type="compositionally biased region" description="Basic and acidic residues" evidence="9">
    <location>
        <begin position="21"/>
        <end position="40"/>
    </location>
</feature>
<name>A0A9P8PF13_9ASCO</name>
<dbReference type="InterPro" id="IPR028564">
    <property type="entry name" value="MT_TRM10-typ"/>
</dbReference>
<feature type="region of interest" description="Disordered" evidence="9">
    <location>
        <begin position="1"/>
        <end position="65"/>
    </location>
</feature>
<keyword evidence="5" id="KW-0949">S-adenosyl-L-methionine</keyword>
<evidence type="ECO:0000256" key="1">
    <source>
        <dbReference type="ARBA" id="ARBA00012797"/>
    </source>
</evidence>
<dbReference type="EMBL" id="JAEUBE010000087">
    <property type="protein sequence ID" value="KAH3670440.1"/>
    <property type="molecule type" value="Genomic_DNA"/>
</dbReference>
<reference evidence="11" key="1">
    <citation type="journal article" date="2021" name="Open Biol.">
        <title>Shared evolutionary footprints suggest mitochondrial oxidative damage underlies multiple complex I losses in fungi.</title>
        <authorList>
            <person name="Schikora-Tamarit M.A."/>
            <person name="Marcet-Houben M."/>
            <person name="Nosek J."/>
            <person name="Gabaldon T."/>
        </authorList>
    </citation>
    <scope>NUCLEOTIDE SEQUENCE</scope>
    <source>
        <strain evidence="11">CBS6075</strain>
    </source>
</reference>
<dbReference type="EC" id="2.1.1.221" evidence="1"/>
<reference evidence="11" key="2">
    <citation type="submission" date="2021-01" db="EMBL/GenBank/DDBJ databases">
        <authorList>
            <person name="Schikora-Tamarit M.A."/>
        </authorList>
    </citation>
    <scope>NUCLEOTIDE SEQUENCE</scope>
    <source>
        <strain evidence="11">CBS6075</strain>
    </source>
</reference>
<dbReference type="GO" id="GO:0002939">
    <property type="term" value="P:tRNA N1-guanine methylation"/>
    <property type="evidence" value="ECO:0007669"/>
    <property type="project" value="TreeGrafter"/>
</dbReference>
<dbReference type="PANTHER" id="PTHR13563:SF13">
    <property type="entry name" value="TRNA METHYLTRANSFERASE 10 HOMOLOG A"/>
    <property type="match status" value="1"/>
</dbReference>
<evidence type="ECO:0000256" key="6">
    <source>
        <dbReference type="ARBA" id="ARBA00031792"/>
    </source>
</evidence>
<accession>A0A9P8PF13</accession>
<evidence type="ECO:0000256" key="2">
    <source>
        <dbReference type="ARBA" id="ARBA00020451"/>
    </source>
</evidence>
<keyword evidence="4" id="KW-0808">Transferase</keyword>
<evidence type="ECO:0000313" key="12">
    <source>
        <dbReference type="Proteomes" id="UP000769157"/>
    </source>
</evidence>
<evidence type="ECO:0000256" key="3">
    <source>
        <dbReference type="ARBA" id="ARBA00022603"/>
    </source>
</evidence>